<comment type="caution">
    <text evidence="1">The sequence shown here is derived from an EMBL/GenBank/DDBJ whole genome shotgun (WGS) entry which is preliminary data.</text>
</comment>
<dbReference type="EMBL" id="NLAX01001623">
    <property type="protein sequence ID" value="PKS04939.1"/>
    <property type="molecule type" value="Genomic_DNA"/>
</dbReference>
<evidence type="ECO:0000313" key="1">
    <source>
        <dbReference type="EMBL" id="PKS04939.1"/>
    </source>
</evidence>
<reference evidence="1 2" key="1">
    <citation type="journal article" date="2017" name="G3 (Bethesda)">
        <title>First Draft Genome Sequence of the Pathogenic Fungus Lomentospora prolificans (Formerly Scedosporium prolificans).</title>
        <authorList>
            <person name="Luo R."/>
            <person name="Zimin A."/>
            <person name="Workman R."/>
            <person name="Fan Y."/>
            <person name="Pertea G."/>
            <person name="Grossman N."/>
            <person name="Wear M.P."/>
            <person name="Jia B."/>
            <person name="Miller H."/>
            <person name="Casadevall A."/>
            <person name="Timp W."/>
            <person name="Zhang S.X."/>
            <person name="Salzberg S.L."/>
        </authorList>
    </citation>
    <scope>NUCLEOTIDE SEQUENCE [LARGE SCALE GENOMIC DNA]</scope>
    <source>
        <strain evidence="1 2">JHH-5317</strain>
    </source>
</reference>
<name>A0A2N3MXN1_9PEZI</name>
<evidence type="ECO:0000313" key="2">
    <source>
        <dbReference type="Proteomes" id="UP000233524"/>
    </source>
</evidence>
<sequence length="244" mass="26592">MVINSDRLATTSRIVPTTSTKPAPISEKSSAAIAALTTYFTVTPNAPVSIPTNLSLYSITQSCYTIAKQTFLFPEDPSSPPLSDIAAPSQVIDAIFDTDAKLFFEDAPLLANLTSDHKASLLAQAIVGLVLFFRHLADALKSEEQAYVTSYLFAKELESFRLSEERIAALNAVESSSLFAACRSRKQIDKLISRVVERAFNEQELSDMLEDAGVNEDAVGSLGWAIERPRNMGLPWGFSILPVN</sequence>
<dbReference type="Proteomes" id="UP000233524">
    <property type="component" value="Unassembled WGS sequence"/>
</dbReference>
<dbReference type="OrthoDB" id="5199007at2759"/>
<accession>A0A2N3MXN1</accession>
<organism evidence="1 2">
    <name type="scientific">Lomentospora prolificans</name>
    <dbReference type="NCBI Taxonomy" id="41688"/>
    <lineage>
        <taxon>Eukaryota</taxon>
        <taxon>Fungi</taxon>
        <taxon>Dikarya</taxon>
        <taxon>Ascomycota</taxon>
        <taxon>Pezizomycotina</taxon>
        <taxon>Sordariomycetes</taxon>
        <taxon>Hypocreomycetidae</taxon>
        <taxon>Microascales</taxon>
        <taxon>Microascaceae</taxon>
        <taxon>Lomentospora</taxon>
    </lineage>
</organism>
<gene>
    <name evidence="1" type="ORF">jhhlp_008305</name>
</gene>
<keyword evidence="2" id="KW-1185">Reference proteome</keyword>
<protein>
    <submittedName>
        <fullName evidence="1">Uncharacterized protein</fullName>
    </submittedName>
</protein>
<dbReference type="InParanoid" id="A0A2N3MXN1"/>
<dbReference type="VEuPathDB" id="FungiDB:jhhlp_008305"/>
<proteinExistence type="predicted"/>
<dbReference type="AlphaFoldDB" id="A0A2N3MXN1"/>